<dbReference type="HOGENOM" id="CLU_074434_0_0_1"/>
<feature type="domain" description="Methyltransferase FkbM" evidence="1">
    <location>
        <begin position="111"/>
        <end position="270"/>
    </location>
</feature>
<dbReference type="eggNOG" id="ENOG502S02V">
    <property type="taxonomic scope" value="Eukaryota"/>
</dbReference>
<dbReference type="GeneID" id="189759"/>
<dbReference type="InParanoid" id="Q9TYN8"/>
<dbReference type="PaxDb" id="6239-Y39F10A.3"/>
<dbReference type="Pfam" id="PF05050">
    <property type="entry name" value="Methyltransf_21"/>
    <property type="match status" value="1"/>
</dbReference>
<dbReference type="OMA" id="YEVNGYS"/>
<evidence type="ECO:0000313" key="2">
    <source>
        <dbReference type="EMBL" id="CCD63756.1"/>
    </source>
</evidence>
<dbReference type="GO" id="GO:0008168">
    <property type="term" value="F:methyltransferase activity"/>
    <property type="evidence" value="ECO:0007669"/>
    <property type="project" value="UniProtKB-KW"/>
</dbReference>
<dbReference type="STRING" id="6239.Y39F10A.3.1"/>
<dbReference type="OrthoDB" id="10006218at2759"/>
<dbReference type="InterPro" id="IPR026913">
    <property type="entry name" value="METTL24"/>
</dbReference>
<dbReference type="InterPro" id="IPR006342">
    <property type="entry name" value="FkbM_mtfrase"/>
</dbReference>
<keyword evidence="3" id="KW-1185">Reference proteome</keyword>
<proteinExistence type="predicted"/>
<dbReference type="PhylomeDB" id="Q9TYN8"/>
<dbReference type="EMBL" id="BX284602">
    <property type="protein sequence ID" value="CCD63756.1"/>
    <property type="molecule type" value="Genomic_DNA"/>
</dbReference>
<dbReference type="Gene3D" id="3.40.50.150">
    <property type="entry name" value="Vaccinia Virus protein VP39"/>
    <property type="match status" value="1"/>
</dbReference>
<name>Q9TYN8_CAEEL</name>
<dbReference type="AGR" id="WB:WBGene00021454"/>
<dbReference type="WormBase" id="Y39F10A.3">
    <property type="protein sequence ID" value="CE21727"/>
    <property type="gene ID" value="WBGene00021454"/>
</dbReference>
<dbReference type="PIR" id="T33888">
    <property type="entry name" value="T33888"/>
</dbReference>
<dbReference type="UCSC" id="Y39F10A.3">
    <property type="organism name" value="c. elegans"/>
</dbReference>
<organism evidence="2 3">
    <name type="scientific">Caenorhabditis elegans</name>
    <dbReference type="NCBI Taxonomy" id="6239"/>
    <lineage>
        <taxon>Eukaryota</taxon>
        <taxon>Metazoa</taxon>
        <taxon>Ecdysozoa</taxon>
        <taxon>Nematoda</taxon>
        <taxon>Chromadorea</taxon>
        <taxon>Rhabditida</taxon>
        <taxon>Rhabditina</taxon>
        <taxon>Rhabditomorpha</taxon>
        <taxon>Rhabditoidea</taxon>
        <taxon>Rhabditidae</taxon>
        <taxon>Peloderinae</taxon>
        <taxon>Caenorhabditis</taxon>
    </lineage>
</organism>
<dbReference type="PANTHER" id="PTHR32026">
    <property type="entry name" value="METHYLTRANSFERASE-LIKE PROTEIN 24"/>
    <property type="match status" value="1"/>
</dbReference>
<accession>Q9TYN8</accession>
<dbReference type="FunCoup" id="Q9TYN8">
    <property type="interactions" value="7"/>
</dbReference>
<dbReference type="AlphaFoldDB" id="Q9TYN8"/>
<sequence>MMVPYQILLLAFVVCLTLFNVLLWSKSNYGFYEKPKEVLPSGTDQELLLDIQDKINGLMQTRKTSPEFQSLFAEMKAYSTGQVTTRKSVLGQVSSADQFPLLYGALAPEVFCPEKVRVGTIGDGGKWVCNPWNVPEDSVLFSLGLNNYINFEEEWQKLNKNRNILYGFDVDTQKDETLQSYSQIRGTAMKAKISPETSIALSAYTISDLAKHFNVSKIEILKIDIEGAELTCLIPFLKNYEVCQIYIEIHGGAPEHAHLLAQIAHLGYRLFSYEVNGYAMNACEYSFIHEKCVEKYGGLKVANYLDFEN</sequence>
<keyword evidence="2" id="KW-0808">Transferase</keyword>
<dbReference type="KEGG" id="cel:CELE_Y39F10A.3"/>
<dbReference type="CTD" id="189759"/>
<dbReference type="RefSeq" id="NP_493807.1">
    <property type="nucleotide sequence ID" value="NM_061406.1"/>
</dbReference>
<keyword evidence="2" id="KW-0489">Methyltransferase</keyword>
<dbReference type="InterPro" id="IPR029063">
    <property type="entry name" value="SAM-dependent_MTases_sf"/>
</dbReference>
<evidence type="ECO:0000259" key="1">
    <source>
        <dbReference type="Pfam" id="PF05050"/>
    </source>
</evidence>
<dbReference type="SUPFAM" id="SSF53335">
    <property type="entry name" value="S-adenosyl-L-methionine-dependent methyltransferases"/>
    <property type="match status" value="1"/>
</dbReference>
<dbReference type="GO" id="GO:0032259">
    <property type="term" value="P:methylation"/>
    <property type="evidence" value="ECO:0007669"/>
    <property type="project" value="UniProtKB-KW"/>
</dbReference>
<protein>
    <submittedName>
        <fullName evidence="2">Methyltransferase FkbM domain-containing protein</fullName>
    </submittedName>
</protein>
<dbReference type="Bgee" id="WBGene00021454">
    <property type="expression patterns" value="Expressed in material anatomical entity and 2 other cell types or tissues"/>
</dbReference>
<evidence type="ECO:0000313" key="3">
    <source>
        <dbReference type="Proteomes" id="UP000001940"/>
    </source>
</evidence>
<reference evidence="2 3" key="1">
    <citation type="journal article" date="1998" name="Science">
        <title>Genome sequence of the nematode C. elegans: a platform for investigating biology.</title>
        <authorList>
            <consortium name="The C. elegans sequencing consortium"/>
            <person name="Sulson J.E."/>
            <person name="Waterston R."/>
        </authorList>
    </citation>
    <scope>NUCLEOTIDE SEQUENCE [LARGE SCALE GENOMIC DNA]</scope>
    <source>
        <strain evidence="2 3">Bristol N2</strain>
    </source>
</reference>
<dbReference type="Proteomes" id="UP000001940">
    <property type="component" value="Chromosome II"/>
</dbReference>
<evidence type="ECO:0000313" key="4">
    <source>
        <dbReference type="WormBase" id="Y39F10A.3"/>
    </source>
</evidence>
<gene>
    <name evidence="2" type="ORF">CELE_Y39F10A.3</name>
    <name evidence="2 4" type="ORF">Y39F10A.3</name>
</gene>
<dbReference type="PANTHER" id="PTHR32026:SF27">
    <property type="entry name" value="METHYLTRANSFERASE FKBM DOMAIN-CONTAINING PROTEIN-RELATED"/>
    <property type="match status" value="1"/>
</dbReference>